<sequence>MYCGREKSMNESALEGFVKIVELNSFSAAAEALYLSQSALSQQIRTLEGQLQFELFQHVPRRVVLTPAGQDFYPKAKQLVALYQQALRHARAVQQQEKPPERHLVIAGCHEAMRMFAYDLFSLTSDLCLQYTSILGWCANRSEVWRSLKKGEMDLSFQLESAEFYAQGLTFVPLFYMPELCIPIHPPADMPVGRLTLEQALQYRWLPIKEMYQTVYETSLLQEGMDRGVEFTPVGGIRSAAYGDPALKMVPAVYYRRPDLSFVRVLDWGRGHRFGVVLGQKREDPVVMAYVRALQQQLPPLAEKLFGLKLEPVEES</sequence>
<dbReference type="Proteomes" id="UP000462091">
    <property type="component" value="Unassembled WGS sequence"/>
</dbReference>
<reference evidence="6 11" key="2">
    <citation type="journal article" date="2019" name="Nat. Med.">
        <title>A library of human gut bacterial isolates paired with longitudinal multiomics data enables mechanistic microbiome research.</title>
        <authorList>
            <person name="Poyet M."/>
            <person name="Groussin M."/>
            <person name="Gibbons S.M."/>
            <person name="Avila-Pacheco J."/>
            <person name="Jiang X."/>
            <person name="Kearney S.M."/>
            <person name="Perrotta A.R."/>
            <person name="Berdy B."/>
            <person name="Zhao S."/>
            <person name="Lieberman T.D."/>
            <person name="Swanson P.K."/>
            <person name="Smith M."/>
            <person name="Roesemann S."/>
            <person name="Alexander J.E."/>
            <person name="Rich S.A."/>
            <person name="Livny J."/>
            <person name="Vlamakis H."/>
            <person name="Clish C."/>
            <person name="Bullock K."/>
            <person name="Deik A."/>
            <person name="Scott J."/>
            <person name="Pierce K.A."/>
            <person name="Xavier R.J."/>
            <person name="Alm E.J."/>
        </authorList>
    </citation>
    <scope>NUCLEOTIDE SEQUENCE [LARGE SCALE GENOMIC DNA]</scope>
    <source>
        <strain evidence="6 11">BIOML-B1</strain>
    </source>
</reference>
<evidence type="ECO:0000259" key="5">
    <source>
        <dbReference type="PROSITE" id="PS50931"/>
    </source>
</evidence>
<evidence type="ECO:0000313" key="7">
    <source>
        <dbReference type="EMBL" id="RGB89964.1"/>
    </source>
</evidence>
<name>A0A3E2UVG3_9FIRM</name>
<gene>
    <name evidence="8" type="ORF">DWZ04_03185</name>
    <name evidence="7" type="ORF">DWZ25_02855</name>
    <name evidence="6" type="ORF">GKE10_03825</name>
</gene>
<evidence type="ECO:0000256" key="2">
    <source>
        <dbReference type="ARBA" id="ARBA00023015"/>
    </source>
</evidence>
<dbReference type="Gene3D" id="1.10.10.10">
    <property type="entry name" value="Winged helix-like DNA-binding domain superfamily/Winged helix DNA-binding domain"/>
    <property type="match status" value="1"/>
</dbReference>
<dbReference type="EMBL" id="QVES01000002">
    <property type="protein sequence ID" value="RGB89964.1"/>
    <property type="molecule type" value="Genomic_DNA"/>
</dbReference>
<proteinExistence type="inferred from homology"/>
<evidence type="ECO:0000313" key="6">
    <source>
        <dbReference type="EMBL" id="MSC51051.1"/>
    </source>
</evidence>
<keyword evidence="4" id="KW-0804">Transcription</keyword>
<evidence type="ECO:0000256" key="4">
    <source>
        <dbReference type="ARBA" id="ARBA00023163"/>
    </source>
</evidence>
<evidence type="ECO:0000313" key="10">
    <source>
        <dbReference type="Proteomes" id="UP000260783"/>
    </source>
</evidence>
<dbReference type="InterPro" id="IPR000847">
    <property type="entry name" value="LysR_HTH_N"/>
</dbReference>
<reference evidence="9 10" key="1">
    <citation type="submission" date="2018-08" db="EMBL/GenBank/DDBJ databases">
        <title>A genome reference for cultivated species of the human gut microbiota.</title>
        <authorList>
            <person name="Zou Y."/>
            <person name="Xue W."/>
            <person name="Luo G."/>
        </authorList>
    </citation>
    <scope>NUCLEOTIDE SEQUENCE [LARGE SCALE GENOMIC DNA]</scope>
    <source>
        <strain evidence="8 10">AF29-11BH</strain>
        <strain evidence="7 9">AF31-14AC</strain>
    </source>
</reference>
<dbReference type="PROSITE" id="PS50931">
    <property type="entry name" value="HTH_LYSR"/>
    <property type="match status" value="1"/>
</dbReference>
<evidence type="ECO:0000313" key="11">
    <source>
        <dbReference type="Proteomes" id="UP000462091"/>
    </source>
</evidence>
<dbReference type="PANTHER" id="PTHR30126">
    <property type="entry name" value="HTH-TYPE TRANSCRIPTIONAL REGULATOR"/>
    <property type="match status" value="1"/>
</dbReference>
<dbReference type="Proteomes" id="UP000260783">
    <property type="component" value="Unassembled WGS sequence"/>
</dbReference>
<evidence type="ECO:0000313" key="8">
    <source>
        <dbReference type="EMBL" id="RGC00908.1"/>
    </source>
</evidence>
<evidence type="ECO:0000313" key="9">
    <source>
        <dbReference type="Proteomes" id="UP000260782"/>
    </source>
</evidence>
<dbReference type="InterPro" id="IPR036388">
    <property type="entry name" value="WH-like_DNA-bd_sf"/>
</dbReference>
<protein>
    <submittedName>
        <fullName evidence="8">LysR family transcriptional regulator</fullName>
    </submittedName>
</protein>
<dbReference type="FunFam" id="1.10.10.10:FF:000001">
    <property type="entry name" value="LysR family transcriptional regulator"/>
    <property type="match status" value="1"/>
</dbReference>
<dbReference type="SUPFAM" id="SSF46785">
    <property type="entry name" value="Winged helix' DNA-binding domain"/>
    <property type="match status" value="1"/>
</dbReference>
<accession>A0A3E2UVG3</accession>
<keyword evidence="2" id="KW-0805">Transcription regulation</keyword>
<dbReference type="EMBL" id="WKQM01000005">
    <property type="protein sequence ID" value="MSC51051.1"/>
    <property type="molecule type" value="Genomic_DNA"/>
</dbReference>
<dbReference type="InterPro" id="IPR036390">
    <property type="entry name" value="WH_DNA-bd_sf"/>
</dbReference>
<dbReference type="GO" id="GO:0000976">
    <property type="term" value="F:transcription cis-regulatory region binding"/>
    <property type="evidence" value="ECO:0007669"/>
    <property type="project" value="TreeGrafter"/>
</dbReference>
<dbReference type="PANTHER" id="PTHR30126:SF40">
    <property type="entry name" value="HTH-TYPE TRANSCRIPTIONAL REGULATOR GLTR"/>
    <property type="match status" value="1"/>
</dbReference>
<comment type="similarity">
    <text evidence="1">Belongs to the LysR transcriptional regulatory family.</text>
</comment>
<dbReference type="GO" id="GO:0003700">
    <property type="term" value="F:DNA-binding transcription factor activity"/>
    <property type="evidence" value="ECO:0007669"/>
    <property type="project" value="InterPro"/>
</dbReference>
<dbReference type="AlphaFoldDB" id="A0A3E2UVG3"/>
<dbReference type="Pfam" id="PF00126">
    <property type="entry name" value="HTH_1"/>
    <property type="match status" value="1"/>
</dbReference>
<evidence type="ECO:0000256" key="3">
    <source>
        <dbReference type="ARBA" id="ARBA00023125"/>
    </source>
</evidence>
<dbReference type="PRINTS" id="PR00039">
    <property type="entry name" value="HTHLYSR"/>
</dbReference>
<keyword evidence="3" id="KW-0238">DNA-binding</keyword>
<comment type="caution">
    <text evidence="8">The sequence shown here is derived from an EMBL/GenBank/DDBJ whole genome shotgun (WGS) entry which is preliminary data.</text>
</comment>
<evidence type="ECO:0000256" key="1">
    <source>
        <dbReference type="ARBA" id="ARBA00009437"/>
    </source>
</evidence>
<dbReference type="EMBL" id="QVEW01000002">
    <property type="protein sequence ID" value="RGC00908.1"/>
    <property type="molecule type" value="Genomic_DNA"/>
</dbReference>
<organism evidence="8 10">
    <name type="scientific">Faecalibacterium prausnitzii</name>
    <dbReference type="NCBI Taxonomy" id="853"/>
    <lineage>
        <taxon>Bacteria</taxon>
        <taxon>Bacillati</taxon>
        <taxon>Bacillota</taxon>
        <taxon>Clostridia</taxon>
        <taxon>Eubacteriales</taxon>
        <taxon>Oscillospiraceae</taxon>
        <taxon>Faecalibacterium</taxon>
    </lineage>
</organism>
<dbReference type="Proteomes" id="UP000260782">
    <property type="component" value="Unassembled WGS sequence"/>
</dbReference>
<feature type="domain" description="HTH lysR-type" evidence="5">
    <location>
        <begin position="9"/>
        <end position="66"/>
    </location>
</feature>